<feature type="transmembrane region" description="Helical" evidence="9">
    <location>
        <begin position="419"/>
        <end position="439"/>
    </location>
</feature>
<evidence type="ECO:0000256" key="2">
    <source>
        <dbReference type="ARBA" id="ARBA00022448"/>
    </source>
</evidence>
<keyword evidence="6" id="KW-0539">Nucleus</keyword>
<dbReference type="PANTHER" id="PTHR43791">
    <property type="entry name" value="PERMEASE-RELATED"/>
    <property type="match status" value="1"/>
</dbReference>
<evidence type="ECO:0000259" key="11">
    <source>
        <dbReference type="PROSITE" id="PS50850"/>
    </source>
</evidence>
<accession>A0ABR4I976</accession>
<evidence type="ECO:0000256" key="8">
    <source>
        <dbReference type="SAM" id="MobiDB-lite"/>
    </source>
</evidence>
<gene>
    <name evidence="12" type="ORF">BDW59DRAFT_180355</name>
</gene>
<dbReference type="Gene3D" id="3.30.160.60">
    <property type="entry name" value="Classic Zinc Finger"/>
    <property type="match status" value="1"/>
</dbReference>
<feature type="transmembrane region" description="Helical" evidence="9">
    <location>
        <begin position="123"/>
        <end position="146"/>
    </location>
</feature>
<feature type="domain" description="C2H2-type" evidence="10">
    <location>
        <begin position="483"/>
        <end position="512"/>
    </location>
</feature>
<dbReference type="Pfam" id="PF04082">
    <property type="entry name" value="Fungal_trans"/>
    <property type="match status" value="1"/>
</dbReference>
<proteinExistence type="predicted"/>
<feature type="transmembrane region" description="Helical" evidence="9">
    <location>
        <begin position="262"/>
        <end position="285"/>
    </location>
</feature>
<evidence type="ECO:0000256" key="6">
    <source>
        <dbReference type="ARBA" id="ARBA00023242"/>
    </source>
</evidence>
<dbReference type="PROSITE" id="PS50850">
    <property type="entry name" value="MFS"/>
    <property type="match status" value="1"/>
</dbReference>
<dbReference type="Proteomes" id="UP001610335">
    <property type="component" value="Unassembled WGS sequence"/>
</dbReference>
<protein>
    <submittedName>
        <fullName evidence="12">Major facilitator superfamily domain-containing protein</fullName>
    </submittedName>
</protein>
<dbReference type="CDD" id="cd12148">
    <property type="entry name" value="fungal_TF_MHR"/>
    <property type="match status" value="1"/>
</dbReference>
<feature type="domain" description="Major facilitator superfamily (MFS) profile" evidence="11">
    <location>
        <begin position="24"/>
        <end position="441"/>
    </location>
</feature>
<dbReference type="Pfam" id="PF07690">
    <property type="entry name" value="MFS_1"/>
    <property type="match status" value="1"/>
</dbReference>
<feature type="compositionally biased region" description="Low complexity" evidence="8">
    <location>
        <begin position="582"/>
        <end position="591"/>
    </location>
</feature>
<name>A0ABR4I976_9EURO</name>
<dbReference type="Gene3D" id="1.20.1250.20">
    <property type="entry name" value="MFS general substrate transporter like domains"/>
    <property type="match status" value="2"/>
</dbReference>
<dbReference type="InterPro" id="IPR011701">
    <property type="entry name" value="MFS"/>
</dbReference>
<dbReference type="SUPFAM" id="SSF57667">
    <property type="entry name" value="beta-beta-alpha zinc fingers"/>
    <property type="match status" value="1"/>
</dbReference>
<evidence type="ECO:0000256" key="1">
    <source>
        <dbReference type="ARBA" id="ARBA00004141"/>
    </source>
</evidence>
<sequence length="1307" mass="144531">MSEIEKTSAGTPDLETKAGETTVYIDTEAERSFVRKVDFYILPLLCLSNLANAKTDGLEEDINLKGNDYSLLILLFYIPFGLCDLPWNLLIKRYSGRLMLSFMTVVWGICAMCQCAAKDFGGMLSIRIILGIFEAGFFAGATYYFTLFYTRGEMGFRLAIMQSFAVLAAAFSGLISFGVFQINYPGVNGWQWLFIIEGSLTLIAGVVGFWWLPDNAQTAWFLNERERAAATARLLRDTSSEVETKLDLKAAFQTWTDWKFPIWCVITFTYPVAYATAMNFFPLIVSRLGYSVVKTNLFTVAPNLVGAVILLCVAKSSDIFRERSFHIIFSLIVSLIGMLILASIDVSNNKGVSYFACFLLAAGAYIPSCLVHAWHNNNNCNENSRAANTGFFVGLGNIAGILSAGTFRTEYAPKYIPTLVATCACNGVCIIATAFMGMWMRMENRRRDQEQGVKLRAGQVETSQLSMGEKSPEWRYFTAMKEHACEYPGCGKQFTRAEHLRRHSLNHENANKGFTCQRCFTYFSRPDLLSRHMMRHAKKDAEAGGTGKGVLETRKRTRRGQDGSIIVRPPKRLSRQKTGPFSSSSVSVTSSLDHPPEGAPVSPPGSATDPVSALSVDDTDVTDPDPMLAPMMPGGPFEPYVEPIPGQFDAADGSWGAGFENDIFTMDTATDFNLPFAATQNYNWLFDVTFLDDAFHHLELPLGPDLVPFVDTIDISSDPILNLNLDLDLSSLPASTFDQDGSSVLLQAASFVEQRRRQEYADLDWMTGGPAIETTILVQPRITDDARRGILTLIAQSPPVDIHGQPLNLDSPLLSLSALQTYSDLFFTRFNTTYPLIHTPTFDPDHVESIFLAAVLSMGATYSSREAHQLAVGIHDALRNQLFCNSAFSPQPELWVLQAMLLIDCFGKMRAGPKQRERAQLFHCVLIKLIRRSTCCSIRSSLPIPSLEPSLQEKEEAWRTAMDAEQRKRLAFQCFMWDTEHSVLFSQSLCMSAFEIRSSLPCSSAAWEASNAEDWSRHANRDPEHSFLPVLKGYITPSAAPRPRDLNGLSRLVVLHGLMSISADLKRRDQTTLRAETPERVGAWTPRMGRAYDLWKADFDADCLSMKLGPTPVPIDEAKRFTALKSAAMALYRAASLALHVEVLDLQIAAGASTILSRVVTPSDQARSRSLLARWLSTPGPGPAAAAAAGATSASKHAAFLLQDAVLSLHDWDATDAFHFPWCLYLATLTIWAFHARDDAMHRARPTDLSSLIVAMTACPGLEELGLLAGQYDTRPLVRAMAQQLATVRWAVVHDAMKVLGNLSMGV</sequence>
<feature type="transmembrane region" description="Helical" evidence="9">
    <location>
        <begin position="352"/>
        <end position="374"/>
    </location>
</feature>
<feature type="transmembrane region" description="Helical" evidence="9">
    <location>
        <begin position="158"/>
        <end position="180"/>
    </location>
</feature>
<evidence type="ECO:0000256" key="3">
    <source>
        <dbReference type="ARBA" id="ARBA00022692"/>
    </source>
</evidence>
<dbReference type="PROSITE" id="PS50157">
    <property type="entry name" value="ZINC_FINGER_C2H2_2"/>
    <property type="match status" value="2"/>
</dbReference>
<keyword evidence="7" id="KW-0863">Zinc-finger</keyword>
<feature type="domain" description="C2H2-type" evidence="10">
    <location>
        <begin position="514"/>
        <end position="541"/>
    </location>
</feature>
<keyword evidence="4 9" id="KW-1133">Transmembrane helix</keyword>
<evidence type="ECO:0000256" key="7">
    <source>
        <dbReference type="PROSITE-ProRule" id="PRU00042"/>
    </source>
</evidence>
<feature type="transmembrane region" description="Helical" evidence="9">
    <location>
        <begin position="326"/>
        <end position="346"/>
    </location>
</feature>
<comment type="caution">
    <text evidence="12">The sequence shown here is derived from an EMBL/GenBank/DDBJ whole genome shotgun (WGS) entry which is preliminary data.</text>
</comment>
<feature type="transmembrane region" description="Helical" evidence="9">
    <location>
        <begin position="98"/>
        <end position="117"/>
    </location>
</feature>
<dbReference type="InterPro" id="IPR020846">
    <property type="entry name" value="MFS_dom"/>
</dbReference>
<organism evidence="12 13">
    <name type="scientific">Aspergillus cavernicola</name>
    <dbReference type="NCBI Taxonomy" id="176166"/>
    <lineage>
        <taxon>Eukaryota</taxon>
        <taxon>Fungi</taxon>
        <taxon>Dikarya</taxon>
        <taxon>Ascomycota</taxon>
        <taxon>Pezizomycotina</taxon>
        <taxon>Eurotiomycetes</taxon>
        <taxon>Eurotiomycetidae</taxon>
        <taxon>Eurotiales</taxon>
        <taxon>Aspergillaceae</taxon>
        <taxon>Aspergillus</taxon>
        <taxon>Aspergillus subgen. Nidulantes</taxon>
    </lineage>
</organism>
<feature type="transmembrane region" description="Helical" evidence="9">
    <location>
        <begin position="297"/>
        <end position="314"/>
    </location>
</feature>
<keyword evidence="7" id="KW-0479">Metal-binding</keyword>
<evidence type="ECO:0000313" key="12">
    <source>
        <dbReference type="EMBL" id="KAL2824285.1"/>
    </source>
</evidence>
<evidence type="ECO:0000313" key="13">
    <source>
        <dbReference type="Proteomes" id="UP001610335"/>
    </source>
</evidence>
<feature type="region of interest" description="Disordered" evidence="8">
    <location>
        <begin position="537"/>
        <end position="625"/>
    </location>
</feature>
<reference evidence="12 13" key="1">
    <citation type="submission" date="2024-07" db="EMBL/GenBank/DDBJ databases">
        <title>Section-level genome sequencing and comparative genomics of Aspergillus sections Usti and Cavernicolus.</title>
        <authorList>
            <consortium name="Lawrence Berkeley National Laboratory"/>
            <person name="Nybo J.L."/>
            <person name="Vesth T.C."/>
            <person name="Theobald S."/>
            <person name="Frisvad J.C."/>
            <person name="Larsen T.O."/>
            <person name="Kjaerboelling I."/>
            <person name="Rothschild-Mancinelli K."/>
            <person name="Lyhne E.K."/>
            <person name="Kogle M.E."/>
            <person name="Barry K."/>
            <person name="Clum A."/>
            <person name="Na H."/>
            <person name="Ledsgaard L."/>
            <person name="Lin J."/>
            <person name="Lipzen A."/>
            <person name="Kuo A."/>
            <person name="Riley R."/>
            <person name="Mondo S."/>
            <person name="LaButti K."/>
            <person name="Haridas S."/>
            <person name="Pangalinan J."/>
            <person name="Salamov A.A."/>
            <person name="Simmons B.A."/>
            <person name="Magnuson J.K."/>
            <person name="Chen J."/>
            <person name="Drula E."/>
            <person name="Henrissat B."/>
            <person name="Wiebenga A."/>
            <person name="Lubbers R.J."/>
            <person name="Gomes A.C."/>
            <person name="Makela M.R."/>
            <person name="Stajich J."/>
            <person name="Grigoriev I.V."/>
            <person name="Mortensen U.H."/>
            <person name="De vries R.P."/>
            <person name="Baker S.E."/>
            <person name="Andersen M.R."/>
        </authorList>
    </citation>
    <scope>NUCLEOTIDE SEQUENCE [LARGE SCALE GENOMIC DNA]</scope>
    <source>
        <strain evidence="12 13">CBS 600.67</strain>
    </source>
</reference>
<dbReference type="EMBL" id="JBFXLS010000045">
    <property type="protein sequence ID" value="KAL2824285.1"/>
    <property type="molecule type" value="Genomic_DNA"/>
</dbReference>
<dbReference type="InterPro" id="IPR013087">
    <property type="entry name" value="Znf_C2H2_type"/>
</dbReference>
<dbReference type="SMART" id="SM00355">
    <property type="entry name" value="ZnF_C2H2"/>
    <property type="match status" value="2"/>
</dbReference>
<keyword evidence="5 9" id="KW-0472">Membrane</keyword>
<feature type="transmembrane region" description="Helical" evidence="9">
    <location>
        <begin position="69"/>
        <end position="91"/>
    </location>
</feature>
<keyword evidence="3 9" id="KW-0812">Transmembrane</keyword>
<dbReference type="SUPFAM" id="SSF103473">
    <property type="entry name" value="MFS general substrate transporter"/>
    <property type="match status" value="1"/>
</dbReference>
<dbReference type="Pfam" id="PF00096">
    <property type="entry name" value="zf-C2H2"/>
    <property type="match status" value="2"/>
</dbReference>
<evidence type="ECO:0000256" key="5">
    <source>
        <dbReference type="ARBA" id="ARBA00023136"/>
    </source>
</evidence>
<keyword evidence="2" id="KW-0813">Transport</keyword>
<dbReference type="InterPro" id="IPR007219">
    <property type="entry name" value="XnlR_reg_dom"/>
</dbReference>
<comment type="subcellular location">
    <subcellularLocation>
        <location evidence="1">Membrane</location>
        <topology evidence="1">Multi-pass membrane protein</topology>
    </subcellularLocation>
</comment>
<dbReference type="PROSITE" id="PS00028">
    <property type="entry name" value="ZINC_FINGER_C2H2_1"/>
    <property type="match status" value="2"/>
</dbReference>
<evidence type="ECO:0000259" key="10">
    <source>
        <dbReference type="PROSITE" id="PS50157"/>
    </source>
</evidence>
<keyword evidence="7" id="KW-0862">Zinc</keyword>
<keyword evidence="13" id="KW-1185">Reference proteome</keyword>
<dbReference type="InterPro" id="IPR036259">
    <property type="entry name" value="MFS_trans_sf"/>
</dbReference>
<dbReference type="InterPro" id="IPR036236">
    <property type="entry name" value="Znf_C2H2_sf"/>
</dbReference>
<evidence type="ECO:0000256" key="4">
    <source>
        <dbReference type="ARBA" id="ARBA00022989"/>
    </source>
</evidence>
<evidence type="ECO:0000256" key="9">
    <source>
        <dbReference type="SAM" id="Phobius"/>
    </source>
</evidence>
<feature type="transmembrane region" description="Helical" evidence="9">
    <location>
        <begin position="192"/>
        <end position="212"/>
    </location>
</feature>
<dbReference type="PANTHER" id="PTHR43791:SF9">
    <property type="entry name" value="MAJOR FACILITATOR-TYPE TRANSPORTER HXNP"/>
    <property type="match status" value="1"/>
</dbReference>